<dbReference type="InterPro" id="IPR035892">
    <property type="entry name" value="C2_domain_sf"/>
</dbReference>
<reference evidence="2 3" key="1">
    <citation type="submission" date="2019-04" db="EMBL/GenBank/DDBJ databases">
        <authorList>
            <person name="Li Y."/>
            <person name="Wang J."/>
        </authorList>
    </citation>
    <scope>NUCLEOTIDE SEQUENCE [LARGE SCALE GENOMIC DNA]</scope>
    <source>
        <strain evidence="2 3">DSM 14668</strain>
    </source>
</reference>
<dbReference type="EMBL" id="SSMQ01000070">
    <property type="protein sequence ID" value="TKC98283.1"/>
    <property type="molecule type" value="Genomic_DNA"/>
</dbReference>
<accession>A0A4U1IV02</accession>
<proteinExistence type="predicted"/>
<dbReference type="Pfam" id="PF00168">
    <property type="entry name" value="C2"/>
    <property type="match status" value="1"/>
</dbReference>
<dbReference type="SUPFAM" id="SSF49562">
    <property type="entry name" value="C2 domain (Calcium/lipid-binding domain, CaLB)"/>
    <property type="match status" value="1"/>
</dbReference>
<protein>
    <recommendedName>
        <fullName evidence="1">C2 domain-containing protein</fullName>
    </recommendedName>
</protein>
<dbReference type="PROSITE" id="PS50004">
    <property type="entry name" value="C2"/>
    <property type="match status" value="1"/>
</dbReference>
<evidence type="ECO:0000313" key="3">
    <source>
        <dbReference type="Proteomes" id="UP000309215"/>
    </source>
</evidence>
<dbReference type="InterPro" id="IPR000008">
    <property type="entry name" value="C2_dom"/>
</dbReference>
<dbReference type="AlphaFoldDB" id="A0A4U1IV02"/>
<dbReference type="CDD" id="cd00030">
    <property type="entry name" value="C2"/>
    <property type="match status" value="1"/>
</dbReference>
<evidence type="ECO:0000259" key="1">
    <source>
        <dbReference type="PROSITE" id="PS50004"/>
    </source>
</evidence>
<name>A0A4U1IV02_9BACT</name>
<gene>
    <name evidence="2" type="ORF">E8A74_41665</name>
</gene>
<dbReference type="SMART" id="SM00239">
    <property type="entry name" value="C2"/>
    <property type="match status" value="1"/>
</dbReference>
<dbReference type="Proteomes" id="UP000309215">
    <property type="component" value="Unassembled WGS sequence"/>
</dbReference>
<dbReference type="Gene3D" id="2.60.40.150">
    <property type="entry name" value="C2 domain"/>
    <property type="match status" value="1"/>
</dbReference>
<keyword evidence="3" id="KW-1185">Reference proteome</keyword>
<evidence type="ECO:0000313" key="2">
    <source>
        <dbReference type="EMBL" id="TKC98283.1"/>
    </source>
</evidence>
<feature type="domain" description="C2" evidence="1">
    <location>
        <begin position="110"/>
        <end position="233"/>
    </location>
</feature>
<comment type="caution">
    <text evidence="2">The sequence shown here is derived from an EMBL/GenBank/DDBJ whole genome shotgun (WGS) entry which is preliminary data.</text>
</comment>
<sequence length="248" mass="25900">MQNGPVREFGTARSWSSMKNRESLMRTLIALVSCLSLSALVACSSERVCAPGSTQACLCAEGPRGVQSCASDGARWEPCACSAAGTAPANAGAKVADAVPQPQQPAVPNPGAVVQAPARAEEPVGPQPYTITIISADLVPSKPDGRPWDAGDGPPDPVVVVSVKGAGTGAVRTTKKQDSIAPTWRESGQVTINRGDHLSISIIDKDLADDDFIAGWDMEFTRPGRQRLTDPTHSVNELIFDIASADAK</sequence>
<organism evidence="2 3">
    <name type="scientific">Polyangium fumosum</name>
    <dbReference type="NCBI Taxonomy" id="889272"/>
    <lineage>
        <taxon>Bacteria</taxon>
        <taxon>Pseudomonadati</taxon>
        <taxon>Myxococcota</taxon>
        <taxon>Polyangia</taxon>
        <taxon>Polyangiales</taxon>
        <taxon>Polyangiaceae</taxon>
        <taxon>Polyangium</taxon>
    </lineage>
</organism>